<proteinExistence type="predicted"/>
<dbReference type="AlphaFoldDB" id="A0A8S3V0Q9"/>
<feature type="transmembrane region" description="Helical" evidence="1">
    <location>
        <begin position="150"/>
        <end position="173"/>
    </location>
</feature>
<sequence length="264" mass="30356">MNLCSLRKNVDELTDIRNMVYGHALEVSISDQEYETKWQQAKACILSLSRECSRGIEKDILQHLEQTSDQMVSNQTSIDRTLDSLNEKLDRVLETSRKLPVHTSSQCILFKEDIGRLKFLVLLGNDYGTTKSRFELNNCDNGSEVFHIRLFSLVLLAVLLFFYLCYSINCLGLSTKKRFKKKIGLKSNALLECCYIEMEIYFAAAGQNNNVNIYDVTTSPYEEIDDVDLVPEHLNDLIHRSVVNDADNYQEEDVTGVRQYLELE</sequence>
<dbReference type="Proteomes" id="UP000683360">
    <property type="component" value="Unassembled WGS sequence"/>
</dbReference>
<evidence type="ECO:0000313" key="4">
    <source>
        <dbReference type="Proteomes" id="UP000683360"/>
    </source>
</evidence>
<evidence type="ECO:0000256" key="1">
    <source>
        <dbReference type="SAM" id="Phobius"/>
    </source>
</evidence>
<evidence type="ECO:0000259" key="2">
    <source>
        <dbReference type="Pfam" id="PF18738"/>
    </source>
</evidence>
<comment type="caution">
    <text evidence="3">The sequence shown here is derived from an EMBL/GenBank/DDBJ whole genome shotgun (WGS) entry which is preliminary data.</text>
</comment>
<organism evidence="3 4">
    <name type="scientific">Mytilus edulis</name>
    <name type="common">Blue mussel</name>
    <dbReference type="NCBI Taxonomy" id="6550"/>
    <lineage>
        <taxon>Eukaryota</taxon>
        <taxon>Metazoa</taxon>
        <taxon>Spiralia</taxon>
        <taxon>Lophotrochozoa</taxon>
        <taxon>Mollusca</taxon>
        <taxon>Bivalvia</taxon>
        <taxon>Autobranchia</taxon>
        <taxon>Pteriomorphia</taxon>
        <taxon>Mytilida</taxon>
        <taxon>Mytiloidea</taxon>
        <taxon>Mytilidae</taxon>
        <taxon>Mytilinae</taxon>
        <taxon>Mytilus</taxon>
    </lineage>
</organism>
<keyword evidence="1" id="KW-1133">Transmembrane helix</keyword>
<keyword evidence="1" id="KW-0472">Membrane</keyword>
<dbReference type="Pfam" id="PF18738">
    <property type="entry name" value="HEPN_DZIP3"/>
    <property type="match status" value="1"/>
</dbReference>
<reference evidence="3" key="1">
    <citation type="submission" date="2021-03" db="EMBL/GenBank/DDBJ databases">
        <authorList>
            <person name="Bekaert M."/>
        </authorList>
    </citation>
    <scope>NUCLEOTIDE SEQUENCE</scope>
</reference>
<dbReference type="EMBL" id="CAJPWZ010003097">
    <property type="protein sequence ID" value="CAG2251755.1"/>
    <property type="molecule type" value="Genomic_DNA"/>
</dbReference>
<feature type="domain" description="DZIP3-like HEPN" evidence="2">
    <location>
        <begin position="8"/>
        <end position="55"/>
    </location>
</feature>
<accession>A0A8S3V0Q9</accession>
<protein>
    <recommendedName>
        <fullName evidence="2">DZIP3-like HEPN domain-containing protein</fullName>
    </recommendedName>
</protein>
<dbReference type="InterPro" id="IPR041249">
    <property type="entry name" value="HEPN_DZIP3"/>
</dbReference>
<keyword evidence="1" id="KW-0812">Transmembrane</keyword>
<gene>
    <name evidence="3" type="ORF">MEDL_63360</name>
</gene>
<name>A0A8S3V0Q9_MYTED</name>
<keyword evidence="4" id="KW-1185">Reference proteome</keyword>
<evidence type="ECO:0000313" key="3">
    <source>
        <dbReference type="EMBL" id="CAG2251755.1"/>
    </source>
</evidence>